<protein>
    <submittedName>
        <fullName evidence="2">Zn-dependent hydrolase, glyoxylase</fullName>
    </submittedName>
</protein>
<organism evidence="2 3">
    <name type="scientific">Desulfosporosinus youngiae DSM 17734</name>
    <dbReference type="NCBI Taxonomy" id="768710"/>
    <lineage>
        <taxon>Bacteria</taxon>
        <taxon>Bacillati</taxon>
        <taxon>Bacillota</taxon>
        <taxon>Clostridia</taxon>
        <taxon>Eubacteriales</taxon>
        <taxon>Desulfitobacteriaceae</taxon>
        <taxon>Desulfosporosinus</taxon>
    </lineage>
</organism>
<dbReference type="AlphaFoldDB" id="H5XSX9"/>
<dbReference type="InterPro" id="IPR001279">
    <property type="entry name" value="Metallo-B-lactamas"/>
</dbReference>
<dbReference type="InterPro" id="IPR050662">
    <property type="entry name" value="Sec-metab_biosynth-thioest"/>
</dbReference>
<name>H5XSX9_9FIRM</name>
<evidence type="ECO:0000313" key="2">
    <source>
        <dbReference type="EMBL" id="EHQ87942.1"/>
    </source>
</evidence>
<dbReference type="InterPro" id="IPR036866">
    <property type="entry name" value="RibonucZ/Hydroxyglut_hydro"/>
</dbReference>
<keyword evidence="2" id="KW-0378">Hydrolase</keyword>
<dbReference type="EMBL" id="CM001441">
    <property type="protein sequence ID" value="EHQ87942.1"/>
    <property type="molecule type" value="Genomic_DNA"/>
</dbReference>
<proteinExistence type="predicted"/>
<dbReference type="Proteomes" id="UP000005104">
    <property type="component" value="Chromosome"/>
</dbReference>
<evidence type="ECO:0000313" key="3">
    <source>
        <dbReference type="Proteomes" id="UP000005104"/>
    </source>
</evidence>
<dbReference type="Pfam" id="PF00753">
    <property type="entry name" value="Lactamase_B"/>
    <property type="match status" value="1"/>
</dbReference>
<feature type="domain" description="Metallo-beta-lactamase" evidence="1">
    <location>
        <begin position="22"/>
        <end position="203"/>
    </location>
</feature>
<gene>
    <name evidence="2" type="ORF">DesyoDRAFT_0766</name>
</gene>
<sequence length="290" mass="33417">MFTELLPNLYFVEGELGGRFPYCNGLMIDAEAKVLVDTGYGHDRIEEIIRSGQVDVIINTHYHLDHVFGNKYFPQAKIWAHTLDAPALRSVEQFQAYTGLNETLGPDPLLFPGGPSSYEIDEELEDGDVLWFGSVSLQVIHTPGHTPGHIALFEPKSGVLFSGDIDLSPFGPWYGNLRSDLEMFMESIRRLINLKPKVLATSHSGIVTDNIPERLKEYLNKFELREEQILQQLGVSKTIEELVDRRIIYHRFPEPEKLYRFFEEVMVRKHLQYLIRQGKVYESNQRFKAF</sequence>
<keyword evidence="3" id="KW-1185">Reference proteome</keyword>
<dbReference type="eggNOG" id="COG0491">
    <property type="taxonomic scope" value="Bacteria"/>
</dbReference>
<dbReference type="Gene3D" id="3.60.15.10">
    <property type="entry name" value="Ribonuclease Z/Hydroxyacylglutathione hydrolase-like"/>
    <property type="match status" value="1"/>
</dbReference>
<dbReference type="HOGENOM" id="CLU_936035_0_0_9"/>
<evidence type="ECO:0000259" key="1">
    <source>
        <dbReference type="SMART" id="SM00849"/>
    </source>
</evidence>
<reference evidence="2 3" key="1">
    <citation type="submission" date="2011-11" db="EMBL/GenBank/DDBJ databases">
        <title>The Noncontiguous Finished genome of Desulfosporosinus youngiae DSM 17734.</title>
        <authorList>
            <consortium name="US DOE Joint Genome Institute (JGI-PGF)"/>
            <person name="Lucas S."/>
            <person name="Han J."/>
            <person name="Lapidus A."/>
            <person name="Cheng J.-F."/>
            <person name="Goodwin L."/>
            <person name="Pitluck S."/>
            <person name="Peters L."/>
            <person name="Ovchinnikova G."/>
            <person name="Lu M."/>
            <person name="Land M.L."/>
            <person name="Hauser L."/>
            <person name="Pester M."/>
            <person name="Spring S."/>
            <person name="Ollivier B."/>
            <person name="Rattei T."/>
            <person name="Klenk H.-P."/>
            <person name="Wagner M."/>
            <person name="Loy A."/>
            <person name="Woyke T.J."/>
        </authorList>
    </citation>
    <scope>NUCLEOTIDE SEQUENCE [LARGE SCALE GENOMIC DNA]</scope>
    <source>
        <strain evidence="2 3">DSM 17734</strain>
    </source>
</reference>
<accession>H5XSX9</accession>
<dbReference type="STRING" id="768710.DesyoDRAFT_0766"/>
<dbReference type="SMART" id="SM00849">
    <property type="entry name" value="Lactamase_B"/>
    <property type="match status" value="1"/>
</dbReference>
<dbReference type="GO" id="GO:0016787">
    <property type="term" value="F:hydrolase activity"/>
    <property type="evidence" value="ECO:0007669"/>
    <property type="project" value="UniProtKB-KW"/>
</dbReference>
<dbReference type="PANTHER" id="PTHR23131">
    <property type="entry name" value="ENDORIBONUCLEASE LACTB2"/>
    <property type="match status" value="1"/>
</dbReference>
<dbReference type="SUPFAM" id="SSF56281">
    <property type="entry name" value="Metallo-hydrolase/oxidoreductase"/>
    <property type="match status" value="1"/>
</dbReference>